<sequence length="658" mass="72154">MFKKKWLAVIAVAVASSAALTSTAYAQKRSTNSAAIGSYASQDDAFLALRDASRANNPDKAELLASTLSDYDIPSYVDYYRLKPLIKDLVAPQADIRDYLNRYEGSAIADRLRNDWLLELGKAGDWATFDEQYPKFVLDDDTQLKCYALTSAALKGTNVAAEARALLTTPKDYGPGCTDLIGTLAQNGQFTADDVWFQIRLAVESGFAGVARRMTPFVDADDAQVAQAIDKSALVLARGPGAGRSGHELFILALGRVAKNDTGRAAGALNASSDQLTSSERSLAWAQIALQSALKLEPQAIDYWRQVKGNAVLSSDAYQWRVRSALRGGDWKLVRSGIDAMPAALRADPTWIYWLARVDQTEGKTDEAQQKFQSIADQTNFYGQLALEELGQKIIAVSSTQAFTPAEMAAMTNNQGFRRALRFFDMNLRFEGVREWNWELRGMTDRQLLTAAEFARQNNVLDRMVNTSDRTKVEVDFNQRFPSPHRDVMTTNTQNLGLDMAWVYGVIRQESRFMRSARSNVGASGLMQVMPATAKWVAKKIGLSGFTTDQISDVNTNILLGTNYLSMVLSDLDGSQALASAAYNAGPGRPRAWRSTLPGTVEGAIFAESIPFNETRGYVKNVLSNATYYAALFDGKPQSLKARLGTVAPKGFVESALP</sequence>
<organism evidence="5 6">
    <name type="scientific">Collimonas arenae</name>
    <dbReference type="NCBI Taxonomy" id="279058"/>
    <lineage>
        <taxon>Bacteria</taxon>
        <taxon>Pseudomonadati</taxon>
        <taxon>Pseudomonadota</taxon>
        <taxon>Betaproteobacteria</taxon>
        <taxon>Burkholderiales</taxon>
        <taxon>Oxalobacteraceae</taxon>
        <taxon>Collimonas</taxon>
    </lineage>
</organism>
<dbReference type="Gene3D" id="1.25.20.10">
    <property type="entry name" value="Bacterial muramidases"/>
    <property type="match status" value="1"/>
</dbReference>
<reference evidence="6" key="1">
    <citation type="journal article" date="2014" name="Soil Biol. Biochem.">
        <title>Structure and function of bacterial communities in ageing soils: Insights from the Mendocino ecological staircase.</title>
        <authorList>
            <person name="Uroz S."/>
            <person name="Tech J.J."/>
            <person name="Sawaya N.A."/>
            <person name="Frey-Klett P."/>
            <person name="Leveau J.H.J."/>
        </authorList>
    </citation>
    <scope>NUCLEOTIDE SEQUENCE [LARGE SCALE GENOMIC DNA]</scope>
    <source>
        <strain evidence="6">Cal35</strain>
    </source>
</reference>
<dbReference type="GO" id="GO:0042597">
    <property type="term" value="C:periplasmic space"/>
    <property type="evidence" value="ECO:0007669"/>
    <property type="project" value="InterPro"/>
</dbReference>
<feature type="signal peptide" evidence="3">
    <location>
        <begin position="1"/>
        <end position="26"/>
    </location>
</feature>
<accession>A0A0A1FGS7</accession>
<evidence type="ECO:0000313" key="5">
    <source>
        <dbReference type="EMBL" id="AIY43736.1"/>
    </source>
</evidence>
<dbReference type="Pfam" id="PF01464">
    <property type="entry name" value="SLT"/>
    <property type="match status" value="1"/>
</dbReference>
<protein>
    <submittedName>
        <fullName evidence="5">Soluble lytic murein transglycosylase</fullName>
        <ecNumber evidence="5">3.2.1.-</ecNumber>
    </submittedName>
</protein>
<dbReference type="HOGENOM" id="CLU_019016_0_0_4"/>
<dbReference type="GO" id="GO:0004553">
    <property type="term" value="F:hydrolase activity, hydrolyzing O-glycosyl compounds"/>
    <property type="evidence" value="ECO:0007669"/>
    <property type="project" value="InterPro"/>
</dbReference>
<dbReference type="EC" id="3.2.1.-" evidence="5"/>
<feature type="chain" id="PRO_5001983371" evidence="3">
    <location>
        <begin position="27"/>
        <end position="658"/>
    </location>
</feature>
<name>A0A0A1FGS7_9BURK</name>
<evidence type="ECO:0000256" key="2">
    <source>
        <dbReference type="ARBA" id="ARBA00022729"/>
    </source>
</evidence>
<evidence type="ECO:0000256" key="3">
    <source>
        <dbReference type="SAM" id="SignalP"/>
    </source>
</evidence>
<proteinExistence type="inferred from homology"/>
<keyword evidence="5" id="KW-0378">Hydrolase</keyword>
<dbReference type="Proteomes" id="UP000030302">
    <property type="component" value="Chromosome"/>
</dbReference>
<dbReference type="STRING" id="279058.LT85_4578"/>
<dbReference type="AlphaFoldDB" id="A0A0A1FGS7"/>
<evidence type="ECO:0000256" key="1">
    <source>
        <dbReference type="ARBA" id="ARBA00007734"/>
    </source>
</evidence>
<keyword evidence="6" id="KW-1185">Reference proteome</keyword>
<dbReference type="RefSeq" id="WP_038493481.1">
    <property type="nucleotide sequence ID" value="NZ_CP009962.1"/>
</dbReference>
<dbReference type="CDD" id="cd13401">
    <property type="entry name" value="Slt70-like"/>
    <property type="match status" value="1"/>
</dbReference>
<dbReference type="InterPro" id="IPR008939">
    <property type="entry name" value="Lytic_TGlycosylase_superhlx_U"/>
</dbReference>
<evidence type="ECO:0000313" key="6">
    <source>
        <dbReference type="Proteomes" id="UP000030302"/>
    </source>
</evidence>
<dbReference type="OrthoDB" id="92254at2"/>
<dbReference type="Gene3D" id="1.10.530.10">
    <property type="match status" value="1"/>
</dbReference>
<dbReference type="KEGG" id="care:LT85_4578"/>
<keyword evidence="5" id="KW-0326">Glycosidase</keyword>
<dbReference type="SUPFAM" id="SSF53955">
    <property type="entry name" value="Lysozyme-like"/>
    <property type="match status" value="1"/>
</dbReference>
<dbReference type="InterPro" id="IPR023346">
    <property type="entry name" value="Lysozyme-like_dom_sf"/>
</dbReference>
<feature type="domain" description="Transglycosylase SLT" evidence="4">
    <location>
        <begin position="491"/>
        <end position="595"/>
    </location>
</feature>
<keyword evidence="2 3" id="KW-0732">Signal</keyword>
<dbReference type="EMBL" id="CP009962">
    <property type="protein sequence ID" value="AIY43736.1"/>
    <property type="molecule type" value="Genomic_DNA"/>
</dbReference>
<comment type="similarity">
    <text evidence="1">Belongs to the transglycosylase Slt family.</text>
</comment>
<dbReference type="SUPFAM" id="SSF48435">
    <property type="entry name" value="Bacterial muramidases"/>
    <property type="match status" value="1"/>
</dbReference>
<dbReference type="PANTHER" id="PTHR37423:SF5">
    <property type="entry name" value="SOLUBLE LYTIC MUREIN TRANSGLYCOSYLASE"/>
    <property type="match status" value="1"/>
</dbReference>
<evidence type="ECO:0000259" key="4">
    <source>
        <dbReference type="Pfam" id="PF01464"/>
    </source>
</evidence>
<dbReference type="InterPro" id="IPR008258">
    <property type="entry name" value="Transglycosylase_SLT_dom_1"/>
</dbReference>
<dbReference type="PANTHER" id="PTHR37423">
    <property type="entry name" value="SOLUBLE LYTIC MUREIN TRANSGLYCOSYLASE-RELATED"/>
    <property type="match status" value="1"/>
</dbReference>
<gene>
    <name evidence="5" type="ORF">LT85_4578</name>
</gene>